<dbReference type="PANTHER" id="PTHR11778">
    <property type="entry name" value="SERYL-TRNA SYNTHETASE"/>
    <property type="match status" value="1"/>
</dbReference>
<evidence type="ECO:0000256" key="9">
    <source>
        <dbReference type="PIRSR" id="PIRSR001529-2"/>
    </source>
</evidence>
<feature type="site" description="Important for serine binding" evidence="8">
    <location>
        <position position="315"/>
    </location>
</feature>
<feature type="binding site" evidence="9">
    <location>
        <begin position="194"/>
        <end position="196"/>
    </location>
    <ligand>
        <name>ATP</name>
        <dbReference type="ChEBI" id="CHEBI:30616"/>
    </ligand>
</feature>
<dbReference type="PIRSF" id="PIRSF001529">
    <property type="entry name" value="Ser-tRNA-synth_IIa"/>
    <property type="match status" value="1"/>
</dbReference>
<sequence length="365" mass="41811">MKDIVYNSTVDLFPKNALFRERKGVGDIDLVRSKWKKLQALLETQEKPKMTEDELRQMWDDLYEEALKIPNMSHPESPKGPEENAKVMASWGERREGNFLTAEKLVQPWRSLFYPTDVSGERSYAFVDLVSKEVTEACGVSQRTQKDIQYSLQDEPDVALSGTAEMGISALLRNKLFDEEQLPLRVVAMSRCYRPEVSNSAVEAKLYRVHEFTKVEMYVMCTPEQSEAELDYLVQIQKGTFESFGLHCRQLEMPTEELGAPAGRKIDIEAWMPGRQIYGEVSSASNCTDYQARRLGIRYKAKSGETKFVHTCNGTAVASTRTLISILETFQTERKGLEELPEVIRKRMKTQRRPPLKFQQAKPLC</sequence>
<evidence type="ECO:0000256" key="4">
    <source>
        <dbReference type="ARBA" id="ARBA00022741"/>
    </source>
</evidence>
<evidence type="ECO:0000313" key="11">
    <source>
        <dbReference type="EMBL" id="KHJ90592.1"/>
    </source>
</evidence>
<dbReference type="AlphaFoldDB" id="A0A0B1T490"/>
<feature type="domain" description="Aminoacyl-transfer RNA synthetases class-II family profile" evidence="10">
    <location>
        <begin position="103"/>
        <end position="341"/>
    </location>
</feature>
<dbReference type="GO" id="GO:0004828">
    <property type="term" value="F:serine-tRNA ligase activity"/>
    <property type="evidence" value="ECO:0007669"/>
    <property type="project" value="UniProtKB-EC"/>
</dbReference>
<keyword evidence="6" id="KW-0030">Aminoacyl-tRNA synthetase</keyword>
<dbReference type="PRINTS" id="PR00981">
    <property type="entry name" value="TRNASYNTHSER"/>
</dbReference>
<dbReference type="Pfam" id="PF00587">
    <property type="entry name" value="tRNA-synt_2b"/>
    <property type="match status" value="1"/>
</dbReference>
<dbReference type="GO" id="GO:0006434">
    <property type="term" value="P:seryl-tRNA aminoacylation"/>
    <property type="evidence" value="ECO:0007669"/>
    <property type="project" value="InterPro"/>
</dbReference>
<feature type="binding site" evidence="8">
    <location>
        <position position="216"/>
    </location>
    <ligand>
        <name>L-serine</name>
        <dbReference type="ChEBI" id="CHEBI:33384"/>
    </ligand>
</feature>
<feature type="binding site" evidence="8">
    <location>
        <position position="163"/>
    </location>
    <ligand>
        <name>L-serine</name>
        <dbReference type="ChEBI" id="CHEBI:33384"/>
    </ligand>
</feature>
<evidence type="ECO:0000256" key="8">
    <source>
        <dbReference type="PIRSR" id="PIRSR001529-1"/>
    </source>
</evidence>
<dbReference type="OrthoDB" id="10264585at2759"/>
<dbReference type="PROSITE" id="PS50862">
    <property type="entry name" value="AA_TRNA_LIGASE_II"/>
    <property type="match status" value="1"/>
</dbReference>
<reference evidence="11 12" key="1">
    <citation type="submission" date="2014-03" db="EMBL/GenBank/DDBJ databases">
        <title>Draft genome of the hookworm Oesophagostomum dentatum.</title>
        <authorList>
            <person name="Mitreva M."/>
        </authorList>
    </citation>
    <scope>NUCLEOTIDE SEQUENCE [LARGE SCALE GENOMIC DNA]</scope>
    <source>
        <strain evidence="11 12">OD-Hann</strain>
    </source>
</reference>
<gene>
    <name evidence="11" type="ORF">OESDEN_09563</name>
</gene>
<feature type="binding site" evidence="8">
    <location>
        <position position="194"/>
    </location>
    <ligand>
        <name>L-serine</name>
        <dbReference type="ChEBI" id="CHEBI:33384"/>
    </ligand>
</feature>
<dbReference type="GO" id="GO:0005524">
    <property type="term" value="F:ATP binding"/>
    <property type="evidence" value="ECO:0007669"/>
    <property type="project" value="UniProtKB-KW"/>
</dbReference>
<feature type="binding site" evidence="9">
    <location>
        <begin position="209"/>
        <end position="212"/>
    </location>
    <ligand>
        <name>ATP</name>
        <dbReference type="ChEBI" id="CHEBI:30616"/>
    </ligand>
</feature>
<accession>A0A0B1T490</accession>
<evidence type="ECO:0000256" key="3">
    <source>
        <dbReference type="ARBA" id="ARBA00022598"/>
    </source>
</evidence>
<feature type="binding site" evidence="8">
    <location>
        <position position="313"/>
    </location>
    <ligand>
        <name>L-serine</name>
        <dbReference type="ChEBI" id="CHEBI:33384"/>
    </ligand>
</feature>
<dbReference type="InterPro" id="IPR002314">
    <property type="entry name" value="aa-tRNA-synt_IIb"/>
</dbReference>
<keyword evidence="3 11" id="KW-0436">Ligase</keyword>
<feature type="binding site" evidence="9">
    <location>
        <begin position="280"/>
        <end position="283"/>
    </location>
    <ligand>
        <name>ATP</name>
        <dbReference type="ChEBI" id="CHEBI:30616"/>
    </ligand>
</feature>
<proteinExistence type="inferred from homology"/>
<dbReference type="InterPro" id="IPR002317">
    <property type="entry name" value="Ser-tRNA-ligase_type_1"/>
</dbReference>
<protein>
    <recommendedName>
        <fullName evidence="2">serine--tRNA ligase</fullName>
        <ecNumber evidence="2">6.1.1.11</ecNumber>
    </recommendedName>
    <alternativeName>
        <fullName evidence="7">Seryl-tRNA synthetase</fullName>
    </alternativeName>
</protein>
<dbReference type="InterPro" id="IPR006195">
    <property type="entry name" value="aa-tRNA-synth_II"/>
</dbReference>
<comment type="similarity">
    <text evidence="1">Belongs to the class-II aminoacyl-tRNA synthetase family. Type-1 seryl-tRNA synthetase subfamily.</text>
</comment>
<evidence type="ECO:0000256" key="1">
    <source>
        <dbReference type="ARBA" id="ARBA00010728"/>
    </source>
</evidence>
<dbReference type="EC" id="6.1.1.11" evidence="2"/>
<keyword evidence="4" id="KW-0547">Nucleotide-binding</keyword>
<name>A0A0B1T490_OESDE</name>
<evidence type="ECO:0000256" key="6">
    <source>
        <dbReference type="ARBA" id="ARBA00023146"/>
    </source>
</evidence>
<dbReference type="EMBL" id="KN552873">
    <property type="protein sequence ID" value="KHJ90592.1"/>
    <property type="molecule type" value="Genomic_DNA"/>
</dbReference>
<dbReference type="InterPro" id="IPR045864">
    <property type="entry name" value="aa-tRNA-synth_II/BPL/LPL"/>
</dbReference>
<dbReference type="SUPFAM" id="SSF55681">
    <property type="entry name" value="Class II aaRS and biotin synthetases"/>
    <property type="match status" value="1"/>
</dbReference>
<dbReference type="Proteomes" id="UP000053660">
    <property type="component" value="Unassembled WGS sequence"/>
</dbReference>
<organism evidence="11 12">
    <name type="scientific">Oesophagostomum dentatum</name>
    <name type="common">Nodular worm</name>
    <dbReference type="NCBI Taxonomy" id="61180"/>
    <lineage>
        <taxon>Eukaryota</taxon>
        <taxon>Metazoa</taxon>
        <taxon>Ecdysozoa</taxon>
        <taxon>Nematoda</taxon>
        <taxon>Chromadorea</taxon>
        <taxon>Rhabditida</taxon>
        <taxon>Rhabditina</taxon>
        <taxon>Rhabditomorpha</taxon>
        <taxon>Strongyloidea</taxon>
        <taxon>Strongylidae</taxon>
        <taxon>Oesophagostomum</taxon>
    </lineage>
</organism>
<evidence type="ECO:0000256" key="7">
    <source>
        <dbReference type="ARBA" id="ARBA00031113"/>
    </source>
</evidence>
<dbReference type="Gene3D" id="3.30.930.10">
    <property type="entry name" value="Bira Bifunctional Protein, Domain 2"/>
    <property type="match status" value="1"/>
</dbReference>
<evidence type="ECO:0000256" key="2">
    <source>
        <dbReference type="ARBA" id="ARBA00012840"/>
    </source>
</evidence>
<evidence type="ECO:0000313" key="12">
    <source>
        <dbReference type="Proteomes" id="UP000053660"/>
    </source>
</evidence>
<keyword evidence="12" id="KW-1185">Reference proteome</keyword>
<evidence type="ECO:0000259" key="10">
    <source>
        <dbReference type="PROSITE" id="PS50862"/>
    </source>
</evidence>
<evidence type="ECO:0000256" key="5">
    <source>
        <dbReference type="ARBA" id="ARBA00022840"/>
    </source>
</evidence>
<keyword evidence="5 9" id="KW-0067">ATP-binding</keyword>